<gene>
    <name evidence="3" type="ORF">F1193_13460</name>
</gene>
<dbReference type="RefSeq" id="WP_150098326.1">
    <property type="nucleotide sequence ID" value="NZ_VWPL01000028.1"/>
</dbReference>
<feature type="compositionally biased region" description="Pro residues" evidence="1">
    <location>
        <begin position="178"/>
        <end position="189"/>
    </location>
</feature>
<dbReference type="Proteomes" id="UP000323886">
    <property type="component" value="Unassembled WGS sequence"/>
</dbReference>
<dbReference type="AlphaFoldDB" id="A0A5M6HQV1"/>
<dbReference type="OrthoDB" id="8456005at2"/>
<keyword evidence="4" id="KW-1185">Reference proteome</keyword>
<feature type="compositionally biased region" description="Low complexity" evidence="1">
    <location>
        <begin position="233"/>
        <end position="264"/>
    </location>
</feature>
<feature type="region of interest" description="Disordered" evidence="1">
    <location>
        <begin position="112"/>
        <end position="321"/>
    </location>
</feature>
<feature type="compositionally biased region" description="Low complexity" evidence="1">
    <location>
        <begin position="190"/>
        <end position="202"/>
    </location>
</feature>
<name>A0A5M6HQV1_9HYPH</name>
<evidence type="ECO:0000313" key="4">
    <source>
        <dbReference type="Proteomes" id="UP000323886"/>
    </source>
</evidence>
<feature type="chain" id="PRO_5024374377" evidence="2">
    <location>
        <begin position="27"/>
        <end position="321"/>
    </location>
</feature>
<feature type="compositionally biased region" description="Low complexity" evidence="1">
    <location>
        <begin position="210"/>
        <end position="224"/>
    </location>
</feature>
<evidence type="ECO:0000256" key="2">
    <source>
        <dbReference type="SAM" id="SignalP"/>
    </source>
</evidence>
<feature type="signal peptide" evidence="2">
    <location>
        <begin position="1"/>
        <end position="26"/>
    </location>
</feature>
<sequence length="321" mass="33481">MTVSLGPVRIVATAMLLLGGAVQASAQNYYYARPWPPEPRYRLVPPAAVPFGRFRDELPPWEIETILRSRGYTQISRPRLSGPVYRLHATDRRGWRVELVVDSATGRIVEREALGEVTGPRRGEPPAARRSRPRQASRPPIAPQSPEVEPQTSLPPPAARPPVASPPRSAPPTTAVPSLPPPNSPPPISVTPQPQAPAASAPSLPPPRSAAPSPSASPAQGPAATVPAKADTPASGGSASAPANAKPETAKPAATAKPVEAKPAPTKPAEKAKPTTPGTDSDRPIWAQRRSAKPEAAPTPPPAPAKKPAPAISFPPVQGLE</sequence>
<dbReference type="PRINTS" id="PR01217">
    <property type="entry name" value="PRICHEXTENSN"/>
</dbReference>
<evidence type="ECO:0000313" key="3">
    <source>
        <dbReference type="EMBL" id="KAA5598252.1"/>
    </source>
</evidence>
<feature type="compositionally biased region" description="Pro residues" evidence="1">
    <location>
        <begin position="297"/>
        <end position="307"/>
    </location>
</feature>
<proteinExistence type="predicted"/>
<feature type="compositionally biased region" description="Basic and acidic residues" evidence="1">
    <location>
        <begin position="112"/>
        <end position="124"/>
    </location>
</feature>
<dbReference type="EMBL" id="VWPL01000028">
    <property type="protein sequence ID" value="KAA5598252.1"/>
    <property type="molecule type" value="Genomic_DNA"/>
</dbReference>
<keyword evidence="2" id="KW-0732">Signal</keyword>
<comment type="caution">
    <text evidence="3">The sequence shown here is derived from an EMBL/GenBank/DDBJ whole genome shotgun (WGS) entry which is preliminary data.</text>
</comment>
<evidence type="ECO:0000256" key="1">
    <source>
        <dbReference type="SAM" id="MobiDB-lite"/>
    </source>
</evidence>
<protein>
    <submittedName>
        <fullName evidence="3">Uncharacterized protein</fullName>
    </submittedName>
</protein>
<accession>A0A5M6HQV1</accession>
<feature type="compositionally biased region" description="Pro residues" evidence="1">
    <location>
        <begin position="153"/>
        <end position="170"/>
    </location>
</feature>
<organism evidence="3 4">
    <name type="scientific">Blastochloris sulfoviridis</name>
    <dbReference type="NCBI Taxonomy" id="50712"/>
    <lineage>
        <taxon>Bacteria</taxon>
        <taxon>Pseudomonadati</taxon>
        <taxon>Pseudomonadota</taxon>
        <taxon>Alphaproteobacteria</taxon>
        <taxon>Hyphomicrobiales</taxon>
        <taxon>Blastochloridaceae</taxon>
        <taxon>Blastochloris</taxon>
    </lineage>
</organism>
<reference evidence="3 4" key="1">
    <citation type="submission" date="2019-09" db="EMBL/GenBank/DDBJ databases">
        <title>Draft Whole-Genome sequence of Blastochloris sulfoviridis DSM 729.</title>
        <authorList>
            <person name="Meyer T.E."/>
            <person name="Kyndt J.A."/>
        </authorList>
    </citation>
    <scope>NUCLEOTIDE SEQUENCE [LARGE SCALE GENOMIC DNA]</scope>
    <source>
        <strain evidence="3 4">DSM 729</strain>
    </source>
</reference>